<evidence type="ECO:0000313" key="1">
    <source>
        <dbReference type="EMBL" id="RHH37919.1"/>
    </source>
</evidence>
<accession>A0A414WP15</accession>
<comment type="caution">
    <text evidence="1">The sequence shown here is derived from an EMBL/GenBank/DDBJ whole genome shotgun (WGS) entry which is preliminary data.</text>
</comment>
<dbReference type="EMBL" id="QRJS01000080">
    <property type="protein sequence ID" value="RHH37919.1"/>
    <property type="molecule type" value="Genomic_DNA"/>
</dbReference>
<sequence length="381" mass="45184">MIPVLNLKGFHIEFVKNGMDRINFSDNEELASLKWHQKYDKIIFDSNISGTEFCNCIREIMKAHYLTEIDNNPNNLSTNQIEEKDSYFIWRALYTMQYHIKLKRFNEEYTRFKINNHQILIERNYNEMSDLWNDNPIFNKKLLEEFIEVKQSRRDLIDSSITLDKGLYGYRLIFKDDILTGHNRFFYHGGGLYQSGYPSIHSRYIVFTDTTPFYGSIWKGNTSSYDEYILTDGMLGINLQETEDILIQYLFVILKLVFFMLNKYSENNKTELKLTPDVIKKLELIYPCRLKQYNILKELDNRHLTEANDIIDYLEEKEQLDIVSNIESMVDTIINVQSDIKEIPSINSTEYYGSSYSFGSTYVKGHYRKNGSYVTGHFRRK</sequence>
<dbReference type="AlphaFoldDB" id="A0A414WP15"/>
<protein>
    <submittedName>
        <fullName evidence="1">Uncharacterized protein</fullName>
    </submittedName>
</protein>
<reference evidence="1 2" key="1">
    <citation type="submission" date="2018-08" db="EMBL/GenBank/DDBJ databases">
        <title>A genome reference for cultivated species of the human gut microbiota.</title>
        <authorList>
            <person name="Zou Y."/>
            <person name="Xue W."/>
            <person name="Luo G."/>
        </authorList>
    </citation>
    <scope>NUCLEOTIDE SEQUENCE [LARGE SCALE GENOMIC DNA]</scope>
    <source>
        <strain evidence="1 2">AM17-44</strain>
    </source>
</reference>
<dbReference type="SUPFAM" id="SSF116734">
    <property type="entry name" value="DNA methylase specificity domain"/>
    <property type="match status" value="1"/>
</dbReference>
<organism evidence="1 2">
    <name type="scientific">Phocaeicola plebeius</name>
    <dbReference type="NCBI Taxonomy" id="310297"/>
    <lineage>
        <taxon>Bacteria</taxon>
        <taxon>Pseudomonadati</taxon>
        <taxon>Bacteroidota</taxon>
        <taxon>Bacteroidia</taxon>
        <taxon>Bacteroidales</taxon>
        <taxon>Bacteroidaceae</taxon>
        <taxon>Phocaeicola</taxon>
    </lineage>
</organism>
<proteinExistence type="predicted"/>
<gene>
    <name evidence="1" type="ORF">DW204_15050</name>
</gene>
<name>A0A414WP15_9BACT</name>
<evidence type="ECO:0000313" key="2">
    <source>
        <dbReference type="Proteomes" id="UP000284998"/>
    </source>
</evidence>
<dbReference type="Proteomes" id="UP000284998">
    <property type="component" value="Unassembled WGS sequence"/>
</dbReference>